<feature type="compositionally biased region" description="Basic and acidic residues" evidence="2">
    <location>
        <begin position="10"/>
        <end position="28"/>
    </location>
</feature>
<evidence type="ECO:0008006" key="4">
    <source>
        <dbReference type="Google" id="ProtNLM"/>
    </source>
</evidence>
<protein>
    <recommendedName>
        <fullName evidence="4">Plasma membrane-associated cation-binding protein 1</fullName>
    </recommendedName>
</protein>
<dbReference type="AlphaFoldDB" id="A0A2N9IME6"/>
<reference evidence="3" key="1">
    <citation type="submission" date="2018-02" db="EMBL/GenBank/DDBJ databases">
        <authorList>
            <person name="Cohen D.B."/>
            <person name="Kent A.D."/>
        </authorList>
    </citation>
    <scope>NUCLEOTIDE SEQUENCE</scope>
</reference>
<keyword evidence="1" id="KW-0175">Coiled coil</keyword>
<dbReference type="EMBL" id="OIVN01006117">
    <property type="protein sequence ID" value="SPD25454.1"/>
    <property type="molecule type" value="Genomic_DNA"/>
</dbReference>
<accession>A0A2N9IME6</accession>
<proteinExistence type="predicted"/>
<organism evidence="3">
    <name type="scientific">Fagus sylvatica</name>
    <name type="common">Beechnut</name>
    <dbReference type="NCBI Taxonomy" id="28930"/>
    <lineage>
        <taxon>Eukaryota</taxon>
        <taxon>Viridiplantae</taxon>
        <taxon>Streptophyta</taxon>
        <taxon>Embryophyta</taxon>
        <taxon>Tracheophyta</taxon>
        <taxon>Spermatophyta</taxon>
        <taxon>Magnoliopsida</taxon>
        <taxon>eudicotyledons</taxon>
        <taxon>Gunneridae</taxon>
        <taxon>Pentapetalae</taxon>
        <taxon>rosids</taxon>
        <taxon>fabids</taxon>
        <taxon>Fagales</taxon>
        <taxon>Fagaceae</taxon>
        <taxon>Fagus</taxon>
    </lineage>
</organism>
<sequence length="375" mass="42200">MRLGNKGKKKDGAEKKKARRSGEEEEKKKRLGVQDLNLGCQMNTLSNKWRRPWLLLLRLASPSTSLRASPAAEIGTGDLQTVGIGDGKPRPWRGSLSSRPRSARVTSRPLGSGTASPGRGVGLSRPGRDRGEQINKEFEEEKSELQPKVLETYEASLEEIKVFENDGDNWKAKVLPKTAKAAAAEACKFFDESKEQINKEFEEKKSELQPKVLEIYEASSVEIKTLVKEPKEAGLKKHFLPVHEFLEELSFPDQNQYPKHLQSMVQHRFPGPIFFVFEKVSTFIVTEEKVEPPPEATTTTEEGASGIDREIIIVEEEKKEEVVEKKEEEEKKKEVVEKIEEEKREVVVVEGDEKAETATTELAAKVEEAVEPPKP</sequence>
<feature type="region of interest" description="Disordered" evidence="2">
    <location>
        <begin position="77"/>
        <end position="130"/>
    </location>
</feature>
<evidence type="ECO:0000256" key="1">
    <source>
        <dbReference type="SAM" id="Coils"/>
    </source>
</evidence>
<gene>
    <name evidence="3" type="ORF">FSB_LOCUS53336</name>
</gene>
<feature type="coiled-coil region" evidence="1">
    <location>
        <begin position="311"/>
        <end position="345"/>
    </location>
</feature>
<evidence type="ECO:0000313" key="3">
    <source>
        <dbReference type="EMBL" id="SPD25454.1"/>
    </source>
</evidence>
<dbReference type="InterPro" id="IPR008469">
    <property type="entry name" value="DREPP"/>
</dbReference>
<name>A0A2N9IME6_FAGSY</name>
<dbReference type="GO" id="GO:0005886">
    <property type="term" value="C:plasma membrane"/>
    <property type="evidence" value="ECO:0007669"/>
    <property type="project" value="InterPro"/>
</dbReference>
<dbReference type="PANTHER" id="PTHR38522:SF2">
    <property type="entry name" value="PLASMA MEMBRANE-ASSOCIATED CATION-BINDING PROTEIN 1"/>
    <property type="match status" value="1"/>
</dbReference>
<evidence type="ECO:0000256" key="2">
    <source>
        <dbReference type="SAM" id="MobiDB-lite"/>
    </source>
</evidence>
<dbReference type="Pfam" id="PF05558">
    <property type="entry name" value="DREPP"/>
    <property type="match status" value="2"/>
</dbReference>
<dbReference type="PANTHER" id="PTHR38522">
    <property type="entry name" value="PLASMA MEMBRANE-ASSOCIATED CATION-BINDING PROTEIN 1"/>
    <property type="match status" value="1"/>
</dbReference>
<feature type="region of interest" description="Disordered" evidence="2">
    <location>
        <begin position="1"/>
        <end position="34"/>
    </location>
</feature>